<evidence type="ECO:0008006" key="4">
    <source>
        <dbReference type="Google" id="ProtNLM"/>
    </source>
</evidence>
<evidence type="ECO:0000313" key="3">
    <source>
        <dbReference type="Proteomes" id="UP000281677"/>
    </source>
</evidence>
<dbReference type="PANTHER" id="PTHR38111:SF2">
    <property type="entry name" value="FINGER DOMAIN PROTEIN, PUTATIVE (AFU_ORTHOLOGUE AFUA_1G01560)-RELATED"/>
    <property type="match status" value="1"/>
</dbReference>
<dbReference type="OrthoDB" id="3632729at2759"/>
<dbReference type="PANTHER" id="PTHR38111">
    <property type="entry name" value="ZN(2)-C6 FUNGAL-TYPE DOMAIN-CONTAINING PROTEIN-RELATED"/>
    <property type="match status" value="1"/>
</dbReference>
<dbReference type="InterPro" id="IPR021858">
    <property type="entry name" value="Fun_TF"/>
</dbReference>
<feature type="region of interest" description="Disordered" evidence="1">
    <location>
        <begin position="1"/>
        <end position="77"/>
    </location>
</feature>
<reference evidence="2 3" key="1">
    <citation type="journal article" date="2018" name="BMC Genomics">
        <title>Genomic evidence for intraspecific hybridization in a clonal and extremely halotolerant yeast.</title>
        <authorList>
            <person name="Gostincar C."/>
            <person name="Stajich J.E."/>
            <person name="Zupancic J."/>
            <person name="Zalar P."/>
            <person name="Gunde-Cimerman N."/>
        </authorList>
    </citation>
    <scope>NUCLEOTIDE SEQUENCE [LARGE SCALE GENOMIC DNA]</scope>
    <source>
        <strain evidence="2 3">EXF-120</strain>
    </source>
</reference>
<feature type="compositionally biased region" description="Polar residues" evidence="1">
    <location>
        <begin position="11"/>
        <end position="30"/>
    </location>
</feature>
<feature type="compositionally biased region" description="Low complexity" evidence="1">
    <location>
        <begin position="541"/>
        <end position="558"/>
    </location>
</feature>
<proteinExistence type="predicted"/>
<evidence type="ECO:0000313" key="2">
    <source>
        <dbReference type="EMBL" id="RMZ33615.1"/>
    </source>
</evidence>
<dbReference type="Proteomes" id="UP000281677">
    <property type="component" value="Unassembled WGS sequence"/>
</dbReference>
<dbReference type="InterPro" id="IPR053178">
    <property type="entry name" value="Osmoadaptation_assoc"/>
</dbReference>
<feature type="region of interest" description="Disordered" evidence="1">
    <location>
        <begin position="541"/>
        <end position="560"/>
    </location>
</feature>
<comment type="caution">
    <text evidence="2">The sequence shown here is derived from an EMBL/GenBank/DDBJ whole genome shotgun (WGS) entry which is preliminary data.</text>
</comment>
<gene>
    <name evidence="2" type="ORF">D0859_02246</name>
</gene>
<accession>A0A3M7J757</accession>
<dbReference type="Pfam" id="PF11951">
    <property type="entry name" value="Fungal_trans_2"/>
    <property type="match status" value="1"/>
</dbReference>
<dbReference type="EMBL" id="QWIT01000040">
    <property type="protein sequence ID" value="RMZ33615.1"/>
    <property type="molecule type" value="Genomic_DNA"/>
</dbReference>
<dbReference type="AlphaFoldDB" id="A0A3M7J757"/>
<name>A0A3M7J757_HORWE</name>
<protein>
    <recommendedName>
        <fullName evidence="4">Transcription factor domain-containing protein</fullName>
    </recommendedName>
</protein>
<organism evidence="2 3">
    <name type="scientific">Hortaea werneckii</name>
    <name type="common">Black yeast</name>
    <name type="synonym">Cladosporium werneckii</name>
    <dbReference type="NCBI Taxonomy" id="91943"/>
    <lineage>
        <taxon>Eukaryota</taxon>
        <taxon>Fungi</taxon>
        <taxon>Dikarya</taxon>
        <taxon>Ascomycota</taxon>
        <taxon>Pezizomycotina</taxon>
        <taxon>Dothideomycetes</taxon>
        <taxon>Dothideomycetidae</taxon>
        <taxon>Mycosphaerellales</taxon>
        <taxon>Teratosphaeriaceae</taxon>
        <taxon>Hortaea</taxon>
    </lineage>
</organism>
<evidence type="ECO:0000256" key="1">
    <source>
        <dbReference type="SAM" id="MobiDB-lite"/>
    </source>
</evidence>
<sequence>MEIGMGPLTPRSLSCMTDSASSTSGLNATRIQELDDGSDGPLQRRQSNARHSVGGPCREDEEFHSPQQWGGDFASEPSKTKAVVVTTPKRTQHVNCRPVQQIQILSSFLELHFPSKAAKADLASRRSWLLGLPEIDLAISPLLRNAVDTVCYAHLGAQNHDTRLQHQAQQSYGRVLFGLVQAMERQRPRYDPRHVMASMMLLCLYDDALPQPHSTVSGWAAHYLGAQEFLKACGPSSLDPSVSFDRLIFMNMRVPSIFLGIARRKGVMLSQPDWIAFGARHQQANHALAQLYKNALQIPGVLEEAERFIRCRNDDQNLESQCSNIQQLQREMYHWITHESTMATYWGKHLSDCVYVTDADKFDASIEEHCVLESNTTFLSHYNFPDYNMVQDFTLYLVFMMALNCTLLRLLHFHPTADTRYLQRTRDNVRQDAFAIASDMCKTIHYQSKFESQGIAGFIELLVSLAQAFFEEVGAFEKLGWCQAVRCATQLRIKRLRSTQPKTLCRVGDLADDFATVGRFKMRNPHMANERHVLVERCNPSNEPSISSSLVLSQPSRPYKSDVTRDPETWFERLTKIPRILLNV</sequence>